<sequence length="75" mass="8428">MKKESVKVKVRRKHAKGETINSGTINWCKTIHSGLRKARQPVVSTMAHIPLGKMTASVRKRSISLGKRCLRKKSC</sequence>
<dbReference type="Proteomes" id="UP000189674">
    <property type="component" value="Chromosome"/>
</dbReference>
<reference evidence="2" key="1">
    <citation type="submission" date="2017-02" db="EMBL/GenBank/DDBJ databases">
        <title>Comparative genomics and description of representatives of a novel lineage of planctomycetes thriving in anoxic sediments.</title>
        <authorList>
            <person name="Spring S."/>
            <person name="Bunk B."/>
            <person name="Sproer C."/>
        </authorList>
    </citation>
    <scope>NUCLEOTIDE SEQUENCE [LARGE SCALE GENOMIC DNA]</scope>
    <source>
        <strain evidence="2">ST-NAGAB-D1</strain>
    </source>
</reference>
<keyword evidence="2" id="KW-1185">Reference proteome</keyword>
<accession>A0A1U9NM22</accession>
<dbReference type="KEGG" id="alus:STSP2_01957"/>
<dbReference type="AlphaFoldDB" id="A0A1U9NM22"/>
<dbReference type="EMBL" id="CP019791">
    <property type="protein sequence ID" value="AQT68784.1"/>
    <property type="molecule type" value="Genomic_DNA"/>
</dbReference>
<proteinExistence type="predicted"/>
<protein>
    <submittedName>
        <fullName evidence="1">Uncharacterized protein</fullName>
    </submittedName>
</protein>
<name>A0A1U9NM22_9BACT</name>
<evidence type="ECO:0000313" key="2">
    <source>
        <dbReference type="Proteomes" id="UP000189674"/>
    </source>
</evidence>
<organism evidence="1 2">
    <name type="scientific">Anaerohalosphaera lusitana</name>
    <dbReference type="NCBI Taxonomy" id="1936003"/>
    <lineage>
        <taxon>Bacteria</taxon>
        <taxon>Pseudomonadati</taxon>
        <taxon>Planctomycetota</taxon>
        <taxon>Phycisphaerae</taxon>
        <taxon>Sedimentisphaerales</taxon>
        <taxon>Anaerohalosphaeraceae</taxon>
        <taxon>Anaerohalosphaera</taxon>
    </lineage>
</organism>
<gene>
    <name evidence="1" type="ORF">STSP2_01957</name>
</gene>
<evidence type="ECO:0000313" key="1">
    <source>
        <dbReference type="EMBL" id="AQT68784.1"/>
    </source>
</evidence>
<dbReference type="RefSeq" id="WP_146662086.1">
    <property type="nucleotide sequence ID" value="NZ_CP019791.1"/>
</dbReference>